<organism evidence="2 3">
    <name type="scientific">Owenia fusiformis</name>
    <name type="common">Polychaete worm</name>
    <dbReference type="NCBI Taxonomy" id="6347"/>
    <lineage>
        <taxon>Eukaryota</taxon>
        <taxon>Metazoa</taxon>
        <taxon>Spiralia</taxon>
        <taxon>Lophotrochozoa</taxon>
        <taxon>Annelida</taxon>
        <taxon>Polychaeta</taxon>
        <taxon>Sedentaria</taxon>
        <taxon>Canalipalpata</taxon>
        <taxon>Sabellida</taxon>
        <taxon>Oweniida</taxon>
        <taxon>Oweniidae</taxon>
        <taxon>Owenia</taxon>
    </lineage>
</organism>
<keyword evidence="1" id="KW-0732">Signal</keyword>
<feature type="signal peptide" evidence="1">
    <location>
        <begin position="1"/>
        <end position="20"/>
    </location>
</feature>
<dbReference type="GO" id="GO:0006644">
    <property type="term" value="P:phospholipid metabolic process"/>
    <property type="evidence" value="ECO:0007669"/>
    <property type="project" value="InterPro"/>
</dbReference>
<sequence length="113" mass="12511">MNKLLCVTFVLLAVINISKCINISDKGERALRQKRSILDYGKWCGPRNTPIGKPGCSCSTGKQTCRQKYPPKDGLDAACINHDICSHCSDIAGKSILRYCDCERGIYNEARQA</sequence>
<dbReference type="GO" id="GO:0050482">
    <property type="term" value="P:arachidonate secretion"/>
    <property type="evidence" value="ECO:0007669"/>
    <property type="project" value="InterPro"/>
</dbReference>
<dbReference type="Gene3D" id="1.20.90.10">
    <property type="entry name" value="Phospholipase A2 domain"/>
    <property type="match status" value="1"/>
</dbReference>
<dbReference type="InterPro" id="IPR036444">
    <property type="entry name" value="PLipase_A2_dom_sf"/>
</dbReference>
<dbReference type="OrthoDB" id="10594607at2759"/>
<keyword evidence="3" id="KW-1185">Reference proteome</keyword>
<evidence type="ECO:0000313" key="2">
    <source>
        <dbReference type="EMBL" id="CAH1796659.1"/>
    </source>
</evidence>
<protein>
    <submittedName>
        <fullName evidence="2">Uncharacterized protein</fullName>
    </submittedName>
</protein>
<evidence type="ECO:0000313" key="3">
    <source>
        <dbReference type="Proteomes" id="UP000749559"/>
    </source>
</evidence>
<dbReference type="EMBL" id="CAIIXF020000010">
    <property type="protein sequence ID" value="CAH1796659.1"/>
    <property type="molecule type" value="Genomic_DNA"/>
</dbReference>
<dbReference type="GO" id="GO:0004623">
    <property type="term" value="F:phospholipase A2 activity"/>
    <property type="evidence" value="ECO:0007669"/>
    <property type="project" value="InterPro"/>
</dbReference>
<name>A0A8S4PS48_OWEFU</name>
<feature type="chain" id="PRO_5035894670" evidence="1">
    <location>
        <begin position="21"/>
        <end position="113"/>
    </location>
</feature>
<proteinExistence type="predicted"/>
<comment type="caution">
    <text evidence="2">The sequence shown here is derived from an EMBL/GenBank/DDBJ whole genome shotgun (WGS) entry which is preliminary data.</text>
</comment>
<accession>A0A8S4PS48</accession>
<gene>
    <name evidence="2" type="ORF">OFUS_LOCUS21044</name>
</gene>
<reference evidence="2" key="1">
    <citation type="submission" date="2022-03" db="EMBL/GenBank/DDBJ databases">
        <authorList>
            <person name="Martin C."/>
        </authorList>
    </citation>
    <scope>NUCLEOTIDE SEQUENCE</scope>
</reference>
<evidence type="ECO:0000256" key="1">
    <source>
        <dbReference type="SAM" id="SignalP"/>
    </source>
</evidence>
<dbReference type="AlphaFoldDB" id="A0A8S4PS48"/>
<dbReference type="Proteomes" id="UP000749559">
    <property type="component" value="Unassembled WGS sequence"/>
</dbReference>
<feature type="non-terminal residue" evidence="2">
    <location>
        <position position="113"/>
    </location>
</feature>